<proteinExistence type="predicted"/>
<evidence type="ECO:0000313" key="1">
    <source>
        <dbReference type="EMBL" id="TPP56873.1"/>
    </source>
</evidence>
<organism evidence="1 2">
    <name type="scientific">Fasciola gigantica</name>
    <name type="common">Giant liver fluke</name>
    <dbReference type="NCBI Taxonomy" id="46835"/>
    <lineage>
        <taxon>Eukaryota</taxon>
        <taxon>Metazoa</taxon>
        <taxon>Spiralia</taxon>
        <taxon>Lophotrochozoa</taxon>
        <taxon>Platyhelminthes</taxon>
        <taxon>Trematoda</taxon>
        <taxon>Digenea</taxon>
        <taxon>Plagiorchiida</taxon>
        <taxon>Echinostomata</taxon>
        <taxon>Echinostomatoidea</taxon>
        <taxon>Fasciolidae</taxon>
        <taxon>Fasciola</taxon>
    </lineage>
</organism>
<accession>A0A504Y7F3</accession>
<protein>
    <submittedName>
        <fullName evidence="1">Uncharacterized protein</fullName>
    </submittedName>
</protein>
<dbReference type="AlphaFoldDB" id="A0A504Y7F3"/>
<dbReference type="EMBL" id="SUNJ01013979">
    <property type="protein sequence ID" value="TPP56873.1"/>
    <property type="molecule type" value="Genomic_DNA"/>
</dbReference>
<sequence>MHTNVHTNINAYKLHLISSHYLPPHGIHNMVLLASSFRNVSSVTSSRYYRIVIRVHGEPARPNVMQKSSAWKYKDIHFHNDIPKVSHSSKNPYMKLTDS</sequence>
<dbReference type="Proteomes" id="UP000316759">
    <property type="component" value="Unassembled WGS sequence"/>
</dbReference>
<gene>
    <name evidence="1" type="ORF">FGIG_09263</name>
</gene>
<evidence type="ECO:0000313" key="2">
    <source>
        <dbReference type="Proteomes" id="UP000316759"/>
    </source>
</evidence>
<comment type="caution">
    <text evidence="1">The sequence shown here is derived from an EMBL/GenBank/DDBJ whole genome shotgun (WGS) entry which is preliminary data.</text>
</comment>
<reference evidence="1 2" key="1">
    <citation type="submission" date="2019-04" db="EMBL/GenBank/DDBJ databases">
        <title>Annotation for the trematode Fasciola gigantica.</title>
        <authorList>
            <person name="Choi Y.-J."/>
        </authorList>
    </citation>
    <scope>NUCLEOTIDE SEQUENCE [LARGE SCALE GENOMIC DNA]</scope>
    <source>
        <strain evidence="1">Uganda_cow_1</strain>
    </source>
</reference>
<name>A0A504Y7F3_FASGI</name>
<keyword evidence="2" id="KW-1185">Reference proteome</keyword>